<dbReference type="EMBL" id="CP027776">
    <property type="protein sequence ID" value="AVP64094.1"/>
    <property type="molecule type" value="Genomic_DNA"/>
</dbReference>
<accession>A0A2P1TFN7</accession>
<evidence type="ECO:0000313" key="1">
    <source>
        <dbReference type="EMBL" id="AVP64094.1"/>
    </source>
</evidence>
<dbReference type="AlphaFoldDB" id="A0A2P1TFN7"/>
<evidence type="ECO:0000313" key="2">
    <source>
        <dbReference type="Proteomes" id="UP000238070"/>
    </source>
</evidence>
<proteinExistence type="predicted"/>
<name>A0A2P1TFN7_CLOBO</name>
<organism evidence="1 2">
    <name type="scientific">Clostridium botulinum</name>
    <dbReference type="NCBI Taxonomy" id="1491"/>
    <lineage>
        <taxon>Bacteria</taxon>
        <taxon>Bacillati</taxon>
        <taxon>Bacillota</taxon>
        <taxon>Clostridia</taxon>
        <taxon>Eubacteriales</taxon>
        <taxon>Clostridiaceae</taxon>
        <taxon>Clostridium</taxon>
    </lineage>
</organism>
<gene>
    <name evidence="1" type="ORF">C3B64_07420</name>
</gene>
<dbReference type="Proteomes" id="UP000238070">
    <property type="component" value="Chromosome"/>
</dbReference>
<reference evidence="1 2" key="1">
    <citation type="submission" date="2018-01" db="EMBL/GenBank/DDBJ databases">
        <title>Genetic Diversity of Clostridium botulinum in seafood.</title>
        <authorList>
            <person name="Athira V."/>
            <person name="Arun Jyothi P.V."/>
            <person name="Lalitha K.V."/>
            <person name="Joseph T.C."/>
        </authorList>
    </citation>
    <scope>NUCLEOTIDE SEQUENCE [LARGE SCALE GENOMIC DNA]</scope>
    <source>
        <strain evidence="1 2">Mfbjulcb5</strain>
    </source>
</reference>
<sequence>MKVMARKMKKRRVEKTVNNMLDNVEKGFKKIAKEMNKK</sequence>
<protein>
    <submittedName>
        <fullName evidence="1">Uncharacterized protein</fullName>
    </submittedName>
</protein>